<dbReference type="PANTHER" id="PTHR11848:SF309">
    <property type="entry name" value="INHIBIN BETA CHAIN"/>
    <property type="match status" value="1"/>
</dbReference>
<dbReference type="Proteomes" id="UP001432322">
    <property type="component" value="Unassembled WGS sequence"/>
</dbReference>
<dbReference type="GO" id="GO:0005125">
    <property type="term" value="F:cytokine activity"/>
    <property type="evidence" value="ECO:0007669"/>
    <property type="project" value="TreeGrafter"/>
</dbReference>
<dbReference type="InterPro" id="IPR001839">
    <property type="entry name" value="TGF-b_C"/>
</dbReference>
<dbReference type="PROSITE" id="PS51362">
    <property type="entry name" value="TGF_BETA_2"/>
    <property type="match status" value="1"/>
</dbReference>
<evidence type="ECO:0000256" key="4">
    <source>
        <dbReference type="RuleBase" id="RU000354"/>
    </source>
</evidence>
<accession>A0AAV5V8L7</accession>
<evidence type="ECO:0000259" key="5">
    <source>
        <dbReference type="PROSITE" id="PS51362"/>
    </source>
</evidence>
<name>A0AAV5V8L7_9BILA</name>
<dbReference type="InterPro" id="IPR015615">
    <property type="entry name" value="TGF-beta-rel"/>
</dbReference>
<protein>
    <recommendedName>
        <fullName evidence="5">TGF-beta family profile domain-containing protein</fullName>
    </recommendedName>
</protein>
<dbReference type="InterPro" id="IPR029034">
    <property type="entry name" value="Cystine-knot_cytokine"/>
</dbReference>
<keyword evidence="4" id="KW-0339">Growth factor</keyword>
<keyword evidence="3" id="KW-0964">Secreted</keyword>
<evidence type="ECO:0000313" key="7">
    <source>
        <dbReference type="Proteomes" id="UP001432322"/>
    </source>
</evidence>
<keyword evidence="7" id="KW-1185">Reference proteome</keyword>
<comment type="subcellular location">
    <subcellularLocation>
        <location evidence="1">Secreted</location>
    </subcellularLocation>
</comment>
<dbReference type="Pfam" id="PF00019">
    <property type="entry name" value="TGF_beta"/>
    <property type="match status" value="1"/>
</dbReference>
<dbReference type="Gene3D" id="2.10.90.10">
    <property type="entry name" value="Cystine-knot cytokines"/>
    <property type="match status" value="1"/>
</dbReference>
<comment type="similarity">
    <text evidence="2 4">Belongs to the TGF-beta family.</text>
</comment>
<evidence type="ECO:0000256" key="3">
    <source>
        <dbReference type="ARBA" id="ARBA00022525"/>
    </source>
</evidence>
<dbReference type="AlphaFoldDB" id="A0AAV5V8L7"/>
<dbReference type="PANTHER" id="PTHR11848">
    <property type="entry name" value="TGF-BETA FAMILY"/>
    <property type="match status" value="1"/>
</dbReference>
<evidence type="ECO:0000256" key="2">
    <source>
        <dbReference type="ARBA" id="ARBA00006656"/>
    </source>
</evidence>
<dbReference type="SUPFAM" id="SSF57501">
    <property type="entry name" value="Cystine-knot cytokines"/>
    <property type="match status" value="1"/>
</dbReference>
<dbReference type="GO" id="GO:0008083">
    <property type="term" value="F:growth factor activity"/>
    <property type="evidence" value="ECO:0007669"/>
    <property type="project" value="UniProtKB-KW"/>
</dbReference>
<feature type="non-terminal residue" evidence="6">
    <location>
        <position position="1"/>
    </location>
</feature>
<reference evidence="6" key="1">
    <citation type="submission" date="2023-10" db="EMBL/GenBank/DDBJ databases">
        <title>Genome assembly of Pristionchus species.</title>
        <authorList>
            <person name="Yoshida K."/>
            <person name="Sommer R.J."/>
        </authorList>
    </citation>
    <scope>NUCLEOTIDE SEQUENCE</scope>
    <source>
        <strain evidence="6">RS5133</strain>
    </source>
</reference>
<dbReference type="EMBL" id="BTSY01000002">
    <property type="protein sequence ID" value="GMT14588.1"/>
    <property type="molecule type" value="Genomic_DNA"/>
</dbReference>
<dbReference type="CDD" id="cd08698">
    <property type="entry name" value="TGF_beta_SF"/>
    <property type="match status" value="1"/>
</dbReference>
<evidence type="ECO:0000313" key="6">
    <source>
        <dbReference type="EMBL" id="GMT14588.1"/>
    </source>
</evidence>
<comment type="caution">
    <text evidence="6">The sequence shown here is derived from an EMBL/GenBank/DDBJ whole genome shotgun (WGS) entry which is preliminary data.</text>
</comment>
<dbReference type="GO" id="GO:0005615">
    <property type="term" value="C:extracellular space"/>
    <property type="evidence" value="ECO:0007669"/>
    <property type="project" value="TreeGrafter"/>
</dbReference>
<feature type="domain" description="TGF-beta family profile" evidence="5">
    <location>
        <begin position="144"/>
        <end position="258"/>
    </location>
</feature>
<gene>
    <name evidence="6" type="ORF">PFISCL1PPCAC_5885</name>
</gene>
<organism evidence="6 7">
    <name type="scientific">Pristionchus fissidentatus</name>
    <dbReference type="NCBI Taxonomy" id="1538716"/>
    <lineage>
        <taxon>Eukaryota</taxon>
        <taxon>Metazoa</taxon>
        <taxon>Ecdysozoa</taxon>
        <taxon>Nematoda</taxon>
        <taxon>Chromadorea</taxon>
        <taxon>Rhabditida</taxon>
        <taxon>Rhabditina</taxon>
        <taxon>Diplogasteromorpha</taxon>
        <taxon>Diplogasteroidea</taxon>
        <taxon>Neodiplogasteridae</taxon>
        <taxon>Pristionchus</taxon>
    </lineage>
</organism>
<evidence type="ECO:0000256" key="1">
    <source>
        <dbReference type="ARBA" id="ARBA00004613"/>
    </source>
</evidence>
<sequence length="258" mass="29816">PHEKIEKRYIFEEIHTQNPRTEHLFILPQSISLRNLNNVFLSFFMRPVLPRKRLTVDIMARDIGSETFYNIGTKQMRSPSEVEHFKVELDIEVVKRWLDSSTPSVILSIVCHEVDSDFIIFHEDVDSHGRSILMEMEVVSPPQRKKRSHYDRMTCKVNEPNQECCPNSNVVTFASIGMDNVVSPTIVRLSWCAGICKLNQSFLALFSGITRKVMTDGKVDRCCHGIEYEHIDIMYVNEKKEVKSERIYDIVATDCACS</sequence>
<proteinExistence type="inferred from homology"/>
<dbReference type="SMART" id="SM00204">
    <property type="entry name" value="TGFB"/>
    <property type="match status" value="1"/>
</dbReference>